<gene>
    <name evidence="2" type="ORF">EUGRSUZ_I02636</name>
</gene>
<evidence type="ECO:0000256" key="1">
    <source>
        <dbReference type="SAM" id="SignalP"/>
    </source>
</evidence>
<dbReference type="AlphaFoldDB" id="A0A059ATJ3"/>
<organism evidence="2">
    <name type="scientific">Eucalyptus grandis</name>
    <name type="common">Flooded gum</name>
    <dbReference type="NCBI Taxonomy" id="71139"/>
    <lineage>
        <taxon>Eukaryota</taxon>
        <taxon>Viridiplantae</taxon>
        <taxon>Streptophyta</taxon>
        <taxon>Embryophyta</taxon>
        <taxon>Tracheophyta</taxon>
        <taxon>Spermatophyta</taxon>
        <taxon>Magnoliopsida</taxon>
        <taxon>eudicotyledons</taxon>
        <taxon>Gunneridae</taxon>
        <taxon>Pentapetalae</taxon>
        <taxon>rosids</taxon>
        <taxon>malvids</taxon>
        <taxon>Myrtales</taxon>
        <taxon>Myrtaceae</taxon>
        <taxon>Myrtoideae</taxon>
        <taxon>Eucalypteae</taxon>
        <taxon>Eucalyptus</taxon>
    </lineage>
</organism>
<accession>A0A059ATJ3</accession>
<dbReference type="InParanoid" id="A0A059ATJ3"/>
<dbReference type="Gramene" id="KCW56961">
    <property type="protein sequence ID" value="KCW56961"/>
    <property type="gene ID" value="EUGRSUZ_I02636"/>
</dbReference>
<keyword evidence="1" id="KW-0732">Signal</keyword>
<name>A0A059ATJ3_EUCGR</name>
<protein>
    <recommendedName>
        <fullName evidence="3">Secreted protein</fullName>
    </recommendedName>
</protein>
<evidence type="ECO:0008006" key="3">
    <source>
        <dbReference type="Google" id="ProtNLM"/>
    </source>
</evidence>
<evidence type="ECO:0000313" key="2">
    <source>
        <dbReference type="EMBL" id="KCW56961.1"/>
    </source>
</evidence>
<proteinExistence type="predicted"/>
<feature type="chain" id="PRO_5001567607" description="Secreted protein" evidence="1">
    <location>
        <begin position="23"/>
        <end position="105"/>
    </location>
</feature>
<sequence>MLGNIVMTLGWIVVGNVGWMAARNEWSEVGTRSSVPHQIDCSETDLSKHTPTRLRGLACSERIRVCEGLAQHANALFTIASEADKVKRISVFGQTCKPKNVEDLM</sequence>
<dbReference type="EMBL" id="KK198761">
    <property type="protein sequence ID" value="KCW56961.1"/>
    <property type="molecule type" value="Genomic_DNA"/>
</dbReference>
<feature type="signal peptide" evidence="1">
    <location>
        <begin position="1"/>
        <end position="22"/>
    </location>
</feature>
<reference evidence="2" key="1">
    <citation type="submission" date="2013-07" db="EMBL/GenBank/DDBJ databases">
        <title>The genome of Eucalyptus grandis.</title>
        <authorList>
            <person name="Schmutz J."/>
            <person name="Hayes R."/>
            <person name="Myburg A."/>
            <person name="Tuskan G."/>
            <person name="Grattapaglia D."/>
            <person name="Rokhsar D.S."/>
        </authorList>
    </citation>
    <scope>NUCLEOTIDE SEQUENCE</scope>
    <source>
        <tissue evidence="2">Leaf extractions</tissue>
    </source>
</reference>